<dbReference type="RefSeq" id="XP_033810421.1">
    <property type="nucleotide sequence ID" value="XM_033954530.1"/>
</dbReference>
<evidence type="ECO:0000256" key="3">
    <source>
        <dbReference type="SAM" id="MobiDB-lite"/>
    </source>
</evidence>
<dbReference type="Proteomes" id="UP000515159">
    <property type="component" value="Chromosome 8"/>
</dbReference>
<feature type="region of interest" description="Disordered" evidence="3">
    <location>
        <begin position="1"/>
        <end position="254"/>
    </location>
</feature>
<dbReference type="CTD" id="65117"/>
<evidence type="ECO:0000259" key="4">
    <source>
        <dbReference type="Pfam" id="PF15477"/>
    </source>
</evidence>
<dbReference type="PANTHER" id="PTHR22426:SF2">
    <property type="entry name" value="ARGININE_SERINE-RICH COILED-COIL PROTEIN 2"/>
    <property type="match status" value="1"/>
</dbReference>
<feature type="compositionally biased region" description="Basic residues" evidence="3">
    <location>
        <begin position="114"/>
        <end position="200"/>
    </location>
</feature>
<dbReference type="AlphaFoldDB" id="A0A6P8S0E0"/>
<comment type="similarity">
    <text evidence="1">Belongs to the RSRC2 family.</text>
</comment>
<gene>
    <name evidence="6" type="primary">RSRC2</name>
</gene>
<dbReference type="InterPro" id="IPR028124">
    <property type="entry name" value="SMAP_dom"/>
</dbReference>
<evidence type="ECO:0000313" key="5">
    <source>
        <dbReference type="Proteomes" id="UP000515159"/>
    </source>
</evidence>
<name>A0A6P8S0E0_GEOSA</name>
<feature type="domain" description="Small acidic protein-like" evidence="4">
    <location>
        <begin position="337"/>
        <end position="406"/>
    </location>
</feature>
<feature type="compositionally biased region" description="Basic and acidic residues" evidence="3">
    <location>
        <begin position="69"/>
        <end position="113"/>
    </location>
</feature>
<protein>
    <recommendedName>
        <fullName evidence="2">Arginine/serine-rich coiled-coil protein 2</fullName>
    </recommendedName>
</protein>
<evidence type="ECO:0000313" key="6">
    <source>
        <dbReference type="RefSeq" id="XP_033810421.1"/>
    </source>
</evidence>
<feature type="compositionally biased region" description="Basic and acidic residues" evidence="3">
    <location>
        <begin position="222"/>
        <end position="246"/>
    </location>
</feature>
<proteinExistence type="inferred from homology"/>
<accession>A0A6P8S0E0</accession>
<dbReference type="GeneID" id="117364849"/>
<dbReference type="Pfam" id="PF15477">
    <property type="entry name" value="SMAP"/>
    <property type="match status" value="1"/>
</dbReference>
<feature type="compositionally biased region" description="Basic and acidic residues" evidence="3">
    <location>
        <begin position="16"/>
        <end position="27"/>
    </location>
</feature>
<dbReference type="PANTHER" id="PTHR22426">
    <property type="entry name" value="ARGININE_SERINE-RICH COILED-COIL PROTEIN 2"/>
    <property type="match status" value="1"/>
</dbReference>
<evidence type="ECO:0000256" key="1">
    <source>
        <dbReference type="ARBA" id="ARBA00038176"/>
    </source>
</evidence>
<reference evidence="6" key="1">
    <citation type="submission" date="2025-08" db="UniProtKB">
        <authorList>
            <consortium name="RefSeq"/>
        </authorList>
    </citation>
    <scope>IDENTIFICATION</scope>
</reference>
<feature type="compositionally biased region" description="Basic residues" evidence="3">
    <location>
        <begin position="33"/>
        <end position="54"/>
    </location>
</feature>
<keyword evidence="5" id="KW-1185">Reference proteome</keyword>
<evidence type="ECO:0000256" key="2">
    <source>
        <dbReference type="ARBA" id="ARBA00040671"/>
    </source>
</evidence>
<organism evidence="5 6">
    <name type="scientific">Geotrypetes seraphini</name>
    <name type="common">Gaboon caecilian</name>
    <name type="synonym">Caecilia seraphini</name>
    <dbReference type="NCBI Taxonomy" id="260995"/>
    <lineage>
        <taxon>Eukaryota</taxon>
        <taxon>Metazoa</taxon>
        <taxon>Chordata</taxon>
        <taxon>Craniata</taxon>
        <taxon>Vertebrata</taxon>
        <taxon>Euteleostomi</taxon>
        <taxon>Amphibia</taxon>
        <taxon>Gymnophiona</taxon>
        <taxon>Geotrypetes</taxon>
    </lineage>
</organism>
<sequence>MTGSDTEQDGVMSEKVSPDTKRKESSDPPRSPKPSKHHYSRSRSRSRSRSKERKRKSDNEGKKHRSRSRSREARRHESKDKSFKKHRSEDYSDKEYLDKGRERLNSSENGEDRHRRKERKSSRGRSYSRSRSRDRRHRSRSRDRKRSRSRSRERKRRARSRSRSKSRHRHKTRSKSKSRSRSRERKKRIEKPRRHSRSRSRTPPSPPPFRGRNTAMDAQEALARRLERAKKLQEQREKELVEKQKQQETTSATTSGGSVINVAALLASGTQVTPQIAMAAQMAALQAKALAETGIAVPSYYNPAAVNPMRFAEQEKKRKMLWQGKKEGDKSQSAEIWENLNFGNKDQNIKFRKLMGIKSEEEAGTSTLDKESFKTMKQQEEVFRNLDAQYEMARSQTHTQRGMGLGFTSSMRGMDAV</sequence>